<dbReference type="KEGG" id="rch:RUM_11700"/>
<dbReference type="HOGENOM" id="CLU_055968_2_0_9"/>
<sequence>MEQMKVLVVGLGLIGGSMCKAMRRFTNHLVYGYDTDGAVLEQAVRDGAILEAVPKSGFHEFDLIMVCLHPRAAKAFFDAHIPDFRPGAMLTDVCGIKGALVEHVTELAAEYGQRYVGMHPMAGKERFGYPFSEGSLFLGANCIITPIPQTSKAAVCILEQLVHDLGFAHIVETTPEGHDAMIAYTSQLAHVVSSAYVKSPTLEQENGYSGGSFQDMTRTATLNEEMWASLFLENRKPLLFELNTLIENLQAYRDAIDRDDYTTLVELLRDGRIRKEQNLLSHAKDRRE</sequence>
<comment type="pathway">
    <text evidence="3">Amino-acid biosynthesis.</text>
</comment>
<dbReference type="AlphaFoldDB" id="D4LCG9"/>
<dbReference type="EC" id="1.3.1.12" evidence="5"/>
<evidence type="ECO:0000313" key="6">
    <source>
        <dbReference type="Proteomes" id="UP000007054"/>
    </source>
</evidence>
<dbReference type="PATRIC" id="fig|213810.4.peg.1065"/>
<dbReference type="GO" id="GO:0006571">
    <property type="term" value="P:tyrosine biosynthetic process"/>
    <property type="evidence" value="ECO:0007669"/>
    <property type="project" value="InterPro"/>
</dbReference>
<keyword evidence="6" id="KW-1185">Reference proteome</keyword>
<dbReference type="InterPro" id="IPR036291">
    <property type="entry name" value="NAD(P)-bd_dom_sf"/>
</dbReference>
<dbReference type="InterPro" id="IPR003099">
    <property type="entry name" value="Prephen_DH"/>
</dbReference>
<dbReference type="InterPro" id="IPR046825">
    <property type="entry name" value="PDH_C"/>
</dbReference>
<dbReference type="SUPFAM" id="SSF48179">
    <property type="entry name" value="6-phosphogluconate dehydrogenase C-terminal domain-like"/>
    <property type="match status" value="1"/>
</dbReference>
<name>D4LCG9_RUMC1</name>
<evidence type="ECO:0000313" key="5">
    <source>
        <dbReference type="EMBL" id="CBL17314.1"/>
    </source>
</evidence>
<evidence type="ECO:0000256" key="2">
    <source>
        <dbReference type="ARBA" id="ARBA00023002"/>
    </source>
</evidence>
<proteinExistence type="inferred from homology"/>
<dbReference type="GO" id="GO:0008977">
    <property type="term" value="F:prephenate dehydrogenase (NAD+) activity"/>
    <property type="evidence" value="ECO:0007669"/>
    <property type="project" value="UniProtKB-EC"/>
</dbReference>
<dbReference type="PANTHER" id="PTHR21363">
    <property type="entry name" value="PREPHENATE DEHYDROGENASE"/>
    <property type="match status" value="1"/>
</dbReference>
<feature type="domain" description="Prephenate/arogenate dehydrogenase" evidence="4">
    <location>
        <begin position="4"/>
        <end position="286"/>
    </location>
</feature>
<evidence type="ECO:0000256" key="3">
    <source>
        <dbReference type="ARBA" id="ARBA00029440"/>
    </source>
</evidence>
<dbReference type="EMBL" id="FP929052">
    <property type="protein sequence ID" value="CBL17314.1"/>
    <property type="molecule type" value="Genomic_DNA"/>
</dbReference>
<dbReference type="SUPFAM" id="SSF51735">
    <property type="entry name" value="NAD(P)-binding Rossmann-fold domains"/>
    <property type="match status" value="1"/>
</dbReference>
<reference evidence="5" key="1">
    <citation type="submission" date="2010-03" db="EMBL/GenBank/DDBJ databases">
        <title>The genome sequence of Ruminococcus sp. 18P13.</title>
        <authorList>
            <consortium name="metaHIT consortium -- http://www.metahit.eu/"/>
            <person name="Pajon A."/>
            <person name="Turner K."/>
            <person name="Parkhill J."/>
            <person name="Bernalier A."/>
        </authorList>
    </citation>
    <scope>NUCLEOTIDE SEQUENCE [LARGE SCALE GENOMIC DNA]</scope>
    <source>
        <strain evidence="5">Type strain: 18P13</strain>
    </source>
</reference>
<dbReference type="Gene3D" id="1.10.3660.10">
    <property type="entry name" value="6-phosphogluconate dehydrogenase C-terminal like domain"/>
    <property type="match status" value="1"/>
</dbReference>
<dbReference type="PROSITE" id="PS51176">
    <property type="entry name" value="PDH_ADH"/>
    <property type="match status" value="1"/>
</dbReference>
<organism evidence="5 6">
    <name type="scientific">Ruminococcus champanellensis (strain DSM 18848 / JCM 17042 / KCTC 15320 / 18P13)</name>
    <dbReference type="NCBI Taxonomy" id="213810"/>
    <lineage>
        <taxon>Bacteria</taxon>
        <taxon>Bacillati</taxon>
        <taxon>Bacillota</taxon>
        <taxon>Clostridia</taxon>
        <taxon>Eubacteriales</taxon>
        <taxon>Oscillospiraceae</taxon>
        <taxon>Ruminococcus</taxon>
    </lineage>
</organism>
<dbReference type="InterPro" id="IPR046826">
    <property type="entry name" value="PDH_N"/>
</dbReference>
<dbReference type="Proteomes" id="UP000007054">
    <property type="component" value="Chromosome"/>
</dbReference>
<dbReference type="GeneID" id="83155912"/>
<gene>
    <name evidence="5" type="ordered locus">RUM_11700</name>
</gene>
<dbReference type="RefSeq" id="WP_015558221.1">
    <property type="nucleotide sequence ID" value="NC_021039.1"/>
</dbReference>
<dbReference type="PANTHER" id="PTHR21363:SF0">
    <property type="entry name" value="PREPHENATE DEHYDROGENASE [NADP(+)]"/>
    <property type="match status" value="1"/>
</dbReference>
<evidence type="ECO:0000256" key="1">
    <source>
        <dbReference type="ARBA" id="ARBA00007964"/>
    </source>
</evidence>
<keyword evidence="2 5" id="KW-0560">Oxidoreductase</keyword>
<dbReference type="GO" id="GO:0004665">
    <property type="term" value="F:prephenate dehydrogenase (NADP+) activity"/>
    <property type="evidence" value="ECO:0007669"/>
    <property type="project" value="InterPro"/>
</dbReference>
<comment type="similarity">
    <text evidence="1">Belongs to the prephenate/arogenate dehydrogenase family.</text>
</comment>
<accession>D4LCG9</accession>
<dbReference type="Pfam" id="PF02153">
    <property type="entry name" value="PDH_N"/>
    <property type="match status" value="1"/>
</dbReference>
<protein>
    <submittedName>
        <fullName evidence="5">Prephenate dehydrogenase</fullName>
        <ecNumber evidence="5">1.3.1.12</ecNumber>
    </submittedName>
</protein>
<dbReference type="Pfam" id="PF20463">
    <property type="entry name" value="PDH_C"/>
    <property type="match status" value="1"/>
</dbReference>
<dbReference type="InterPro" id="IPR050812">
    <property type="entry name" value="Preph/Arog_dehydrog"/>
</dbReference>
<dbReference type="InterPro" id="IPR008927">
    <property type="entry name" value="6-PGluconate_DH-like_C_sf"/>
</dbReference>
<reference evidence="5" key="2">
    <citation type="submission" date="2010-03" db="EMBL/GenBank/DDBJ databases">
        <authorList>
            <person name="Pajon A."/>
        </authorList>
    </citation>
    <scope>NUCLEOTIDE SEQUENCE</scope>
    <source>
        <strain evidence="5">Type strain: 18P13</strain>
    </source>
</reference>
<evidence type="ECO:0000259" key="4">
    <source>
        <dbReference type="PROSITE" id="PS51176"/>
    </source>
</evidence>
<dbReference type="Gene3D" id="3.40.50.720">
    <property type="entry name" value="NAD(P)-binding Rossmann-like Domain"/>
    <property type="match status" value="1"/>
</dbReference>
<dbReference type="STRING" id="213810.RUM_11700"/>
<dbReference type="GO" id="GO:0070403">
    <property type="term" value="F:NAD+ binding"/>
    <property type="evidence" value="ECO:0007669"/>
    <property type="project" value="InterPro"/>
</dbReference>